<dbReference type="AlphaFoldDB" id="A0A2I1IMU4"/>
<gene>
    <name evidence="1" type="ORF">CYJ19_06315</name>
</gene>
<evidence type="ECO:0000313" key="1">
    <source>
        <dbReference type="EMBL" id="PKY72450.1"/>
    </source>
</evidence>
<name>A0A2I1IMU4_9ACTO</name>
<dbReference type="EMBL" id="PKKO01000003">
    <property type="protein sequence ID" value="PKY72450.1"/>
    <property type="molecule type" value="Genomic_DNA"/>
</dbReference>
<comment type="caution">
    <text evidence="1">The sequence shown here is derived from an EMBL/GenBank/DDBJ whole genome shotgun (WGS) entry which is preliminary data.</text>
</comment>
<proteinExistence type="predicted"/>
<dbReference type="RefSeq" id="WP_024332280.1">
    <property type="nucleotide sequence ID" value="NZ_JAWHKF010000010.1"/>
</dbReference>
<organism evidence="1 2">
    <name type="scientific">Winkia neuii</name>
    <dbReference type="NCBI Taxonomy" id="33007"/>
    <lineage>
        <taxon>Bacteria</taxon>
        <taxon>Bacillati</taxon>
        <taxon>Actinomycetota</taxon>
        <taxon>Actinomycetes</taxon>
        <taxon>Actinomycetales</taxon>
        <taxon>Actinomycetaceae</taxon>
        <taxon>Winkia</taxon>
    </lineage>
</organism>
<dbReference type="GeneID" id="35866363"/>
<evidence type="ECO:0000313" key="2">
    <source>
        <dbReference type="Proteomes" id="UP000235122"/>
    </source>
</evidence>
<evidence type="ECO:0008006" key="3">
    <source>
        <dbReference type="Google" id="ProtNLM"/>
    </source>
</evidence>
<reference evidence="1 2" key="1">
    <citation type="submission" date="2017-12" db="EMBL/GenBank/DDBJ databases">
        <title>Phylogenetic diversity of female urinary microbiome.</title>
        <authorList>
            <person name="Thomas-White K."/>
            <person name="Wolfe A.J."/>
        </authorList>
    </citation>
    <scope>NUCLEOTIDE SEQUENCE [LARGE SCALE GENOMIC DNA]</scope>
    <source>
        <strain evidence="1 2">UMB0402</strain>
    </source>
</reference>
<sequence length="282" mass="30526">MSLRGVLRWLAATDPVENLVVYCDHVPAPPVGKADVRLRWQGCVRDLDAASAAQLLVQGASYLQILSCEHGSPLQRLRAVLGDLASPYNAPARPARKAQTIDMATVQLPRRSLLPTPSDSALTVSASNAWRTFEAFHNLAEAHAIFRPTDFSAADALHAVRCTSCNSLIGACPANEAREFTAREAAANFTALCPACQVAVHYCPARSKQDFTSAAMLAPFEGKQADTEDLVACAKCKNPHPAAEGKYCRMCAYRMQHPFTAVMPEKALAALPEDVRRQLRGI</sequence>
<keyword evidence="2" id="KW-1185">Reference proteome</keyword>
<accession>A0A2I1IMU4</accession>
<protein>
    <recommendedName>
        <fullName evidence="3">4Fe-4S ferredoxin-type domain-containing protein</fullName>
    </recommendedName>
</protein>
<dbReference type="Proteomes" id="UP000235122">
    <property type="component" value="Unassembled WGS sequence"/>
</dbReference>
<dbReference type="STRING" id="33007.HMPREF3198_00042"/>